<keyword evidence="6" id="KW-1185">Reference proteome</keyword>
<dbReference type="KEGG" id="ptx:ABW99_05470"/>
<sequence>MVRPVTESVAVPLRIDDCWNRIGTRGDGSCPKLAEHMRCLNCPVFEQNAAALLDRPLDMADSALADITTARSGAPEMASGTHSALVFRVADEWLALPTEALRHIDDVRPIHSLPHRRNGAVLGVVNIRGTLTVAASLANLLQIERTANGRTEASAPRTGYTRMLVAAHQGESAVFPVDEVDGVMRFPATAPMPVPATLAQATASHASGVLAWRATTVGLLAPGRVFDTLARSLR</sequence>
<comment type="subcellular location">
    <subcellularLocation>
        <location evidence="1">Cytoplasm</location>
    </subcellularLocation>
</comment>
<evidence type="ECO:0000256" key="2">
    <source>
        <dbReference type="ARBA" id="ARBA00021483"/>
    </source>
</evidence>
<reference evidence="6" key="1">
    <citation type="submission" date="2015-06" db="EMBL/GenBank/DDBJ databases">
        <authorList>
            <person name="Lim Y.L."/>
            <person name="Ee R."/>
            <person name="Yong D."/>
            <person name="How K.Y."/>
            <person name="Yin W.F."/>
            <person name="Chan K.G."/>
        </authorList>
    </citation>
    <scope>NUCLEOTIDE SEQUENCE [LARGE SCALE GENOMIC DNA]</scope>
    <source>
        <strain evidence="6">DSM 25325</strain>
    </source>
</reference>
<dbReference type="PATRIC" id="fig|445709.3.peg.1179"/>
<dbReference type="Gene3D" id="2.30.30.40">
    <property type="entry name" value="SH3 Domains"/>
    <property type="match status" value="1"/>
</dbReference>
<dbReference type="OrthoDB" id="21516at2"/>
<dbReference type="InterPro" id="IPR039315">
    <property type="entry name" value="CheW"/>
</dbReference>
<gene>
    <name evidence="5" type="ORF">ABW99_05470</name>
</gene>
<dbReference type="GO" id="GO:0007165">
    <property type="term" value="P:signal transduction"/>
    <property type="evidence" value="ECO:0007669"/>
    <property type="project" value="InterPro"/>
</dbReference>
<dbReference type="PANTHER" id="PTHR22617:SF45">
    <property type="entry name" value="CHEMOTAXIS PROTEIN CHEW"/>
    <property type="match status" value="1"/>
</dbReference>
<dbReference type="InterPro" id="IPR002545">
    <property type="entry name" value="CheW-lke_dom"/>
</dbReference>
<dbReference type="SUPFAM" id="SSF50341">
    <property type="entry name" value="CheW-like"/>
    <property type="match status" value="1"/>
</dbReference>
<dbReference type="InterPro" id="IPR036061">
    <property type="entry name" value="CheW-like_dom_sf"/>
</dbReference>
<evidence type="ECO:0000256" key="3">
    <source>
        <dbReference type="ARBA" id="ARBA00022490"/>
    </source>
</evidence>
<feature type="domain" description="CheW-like" evidence="4">
    <location>
        <begin position="81"/>
        <end position="231"/>
    </location>
</feature>
<dbReference type="Proteomes" id="UP000036700">
    <property type="component" value="Chromosome"/>
</dbReference>
<evidence type="ECO:0000256" key="1">
    <source>
        <dbReference type="ARBA" id="ARBA00004496"/>
    </source>
</evidence>
<dbReference type="GO" id="GO:0006935">
    <property type="term" value="P:chemotaxis"/>
    <property type="evidence" value="ECO:0007669"/>
    <property type="project" value="InterPro"/>
</dbReference>
<evidence type="ECO:0000313" key="5">
    <source>
        <dbReference type="EMBL" id="AKJ67755.1"/>
    </source>
</evidence>
<dbReference type="PROSITE" id="PS50851">
    <property type="entry name" value="CHEW"/>
    <property type="match status" value="1"/>
</dbReference>
<evidence type="ECO:0000259" key="4">
    <source>
        <dbReference type="PROSITE" id="PS50851"/>
    </source>
</evidence>
<dbReference type="Gene3D" id="2.40.50.180">
    <property type="entry name" value="CheA-289, Domain 4"/>
    <property type="match status" value="1"/>
</dbReference>
<evidence type="ECO:0000313" key="6">
    <source>
        <dbReference type="Proteomes" id="UP000036700"/>
    </source>
</evidence>
<dbReference type="SMART" id="SM00260">
    <property type="entry name" value="CheW"/>
    <property type="match status" value="1"/>
</dbReference>
<dbReference type="RefSeq" id="WP_047213478.1">
    <property type="nucleotide sequence ID" value="NZ_CP011568.3"/>
</dbReference>
<dbReference type="PANTHER" id="PTHR22617">
    <property type="entry name" value="CHEMOTAXIS SENSOR HISTIDINE KINASE-RELATED"/>
    <property type="match status" value="1"/>
</dbReference>
<dbReference type="Pfam" id="PF01584">
    <property type="entry name" value="CheW"/>
    <property type="match status" value="1"/>
</dbReference>
<dbReference type="EMBL" id="CP011568">
    <property type="protein sequence ID" value="AKJ67755.1"/>
    <property type="molecule type" value="Genomic_DNA"/>
</dbReference>
<dbReference type="GO" id="GO:0005829">
    <property type="term" value="C:cytosol"/>
    <property type="evidence" value="ECO:0007669"/>
    <property type="project" value="TreeGrafter"/>
</dbReference>
<dbReference type="AlphaFoldDB" id="A0A0G3ELB1"/>
<proteinExistence type="predicted"/>
<name>A0A0G3ELB1_9BURK</name>
<keyword evidence="3" id="KW-0963">Cytoplasm</keyword>
<organism evidence="5 6">
    <name type="scientific">Pandoraea thiooxydans</name>
    <dbReference type="NCBI Taxonomy" id="445709"/>
    <lineage>
        <taxon>Bacteria</taxon>
        <taxon>Pseudomonadati</taxon>
        <taxon>Pseudomonadota</taxon>
        <taxon>Betaproteobacteria</taxon>
        <taxon>Burkholderiales</taxon>
        <taxon>Burkholderiaceae</taxon>
        <taxon>Pandoraea</taxon>
    </lineage>
</organism>
<dbReference type="STRING" id="445709.ABW99_05470"/>
<protein>
    <recommendedName>
        <fullName evidence="2">Chemotaxis protein CheW</fullName>
    </recommendedName>
</protein>
<accession>A0A0G3ELB1</accession>